<evidence type="ECO:0000256" key="3">
    <source>
        <dbReference type="ARBA" id="ARBA00022679"/>
    </source>
</evidence>
<dbReference type="OrthoDB" id="9767934at2"/>
<dbReference type="Pfam" id="PF00561">
    <property type="entry name" value="Abhydrolase_1"/>
    <property type="match status" value="1"/>
</dbReference>
<dbReference type="KEGG" id="apr:Apre_0114"/>
<keyword evidence="3" id="KW-0808">Transferase</keyword>
<evidence type="ECO:0000256" key="1">
    <source>
        <dbReference type="ARBA" id="ARBA00004683"/>
    </source>
</evidence>
<evidence type="ECO:0000313" key="9">
    <source>
        <dbReference type="Proteomes" id="UP000002294"/>
    </source>
</evidence>
<proteinExistence type="predicted"/>
<feature type="domain" description="AB hydrolase-1" evidence="7">
    <location>
        <begin position="89"/>
        <end position="333"/>
    </location>
</feature>
<dbReference type="PANTHER" id="PTHR36837">
    <property type="entry name" value="POLY(3-HYDROXYALKANOATE) POLYMERASE SUBUNIT PHAC"/>
    <property type="match status" value="1"/>
</dbReference>
<dbReference type="STRING" id="525919.Apre_0114"/>
<dbReference type="GO" id="GO:0042619">
    <property type="term" value="P:poly-hydroxybutyrate biosynthetic process"/>
    <property type="evidence" value="ECO:0007669"/>
    <property type="project" value="UniProtKB-KW"/>
</dbReference>
<evidence type="ECO:0000313" key="8">
    <source>
        <dbReference type="EMBL" id="ACV28166.1"/>
    </source>
</evidence>
<dbReference type="PANTHER" id="PTHR36837:SF2">
    <property type="entry name" value="POLY(3-HYDROXYALKANOATE) POLYMERASE SUBUNIT PHAC"/>
    <property type="match status" value="1"/>
</dbReference>
<evidence type="ECO:0000256" key="2">
    <source>
        <dbReference type="ARBA" id="ARBA00019065"/>
    </source>
</evidence>
<gene>
    <name evidence="8" type="ordered locus">Apre_0114</name>
</gene>
<protein>
    <recommendedName>
        <fullName evidence="2">Poly(3-hydroxyalkanoate) polymerase subunit PhaC</fullName>
    </recommendedName>
    <alternativeName>
        <fullName evidence="6">PHB synthase subunit PhaC</fullName>
    </alternativeName>
</protein>
<dbReference type="GO" id="GO:0016746">
    <property type="term" value="F:acyltransferase activity"/>
    <property type="evidence" value="ECO:0007669"/>
    <property type="project" value="UniProtKB-KW"/>
</dbReference>
<evidence type="ECO:0000256" key="6">
    <source>
        <dbReference type="ARBA" id="ARBA00033356"/>
    </source>
</evidence>
<dbReference type="Gene3D" id="3.40.50.1820">
    <property type="entry name" value="alpha/beta hydrolase"/>
    <property type="match status" value="1"/>
</dbReference>
<dbReference type="HOGENOM" id="CLU_035017_0_0_9"/>
<evidence type="ECO:0000256" key="5">
    <source>
        <dbReference type="ARBA" id="ARBA00023315"/>
    </source>
</evidence>
<dbReference type="NCBIfam" id="TIGR01836">
    <property type="entry name" value="PHA_synth_III_C"/>
    <property type="match status" value="1"/>
</dbReference>
<sequence length="357" mass="40900">MYGDFNFFDIKTSIQENIKAQEKFLKSFESMMDVKENQANQTAREIVFEEDKLKLFHYKKSAAYVSKVPTLIIYALVNTPSMMDIGQEKSFIKKLVDSGLDVYLIEWGFPTQEDKYLTLDDYINIYIDDCVEYIKKENKVDKINLLGVCQGGTFSLMYTALHSDKIKNIVTMVTPVDFSTDDGLLFRWGKYLNPDRMVEAYGVVPGEFMNTGFLTLKPISLMVNKYVDVINDLDEPDHLSNFMTMEKWIFDSPGQAGMAYKDFLNSMYKENKLCKGEMEVAGKKVDLKKITQPVLNLYAEKDNQVPNQATIPMKDLVGSKDYTAKGFPTGHIGMFVSGRSQREVAPTVVEWLKKRSR</sequence>
<evidence type="ECO:0000259" key="7">
    <source>
        <dbReference type="Pfam" id="PF00561"/>
    </source>
</evidence>
<dbReference type="InterPro" id="IPR000073">
    <property type="entry name" value="AB_hydrolase_1"/>
</dbReference>
<organism evidence="8 9">
    <name type="scientific">Anaerococcus prevotii (strain ATCC 9321 / DSM 20548 / JCM 6508 / NCTC 11806 / PC1)</name>
    <name type="common">Peptostreptococcus prevotii</name>
    <name type="synonym">Peptococcus prevotii</name>
    <dbReference type="NCBI Taxonomy" id="525919"/>
    <lineage>
        <taxon>Bacteria</taxon>
        <taxon>Bacillati</taxon>
        <taxon>Bacillota</taxon>
        <taxon>Tissierellia</taxon>
        <taxon>Tissierellales</taxon>
        <taxon>Peptoniphilaceae</taxon>
        <taxon>Anaerococcus</taxon>
    </lineage>
</organism>
<dbReference type="EMBL" id="CP001708">
    <property type="protein sequence ID" value="ACV28166.1"/>
    <property type="molecule type" value="Genomic_DNA"/>
</dbReference>
<reference evidence="8 9" key="1">
    <citation type="journal article" date="2009" name="Stand. Genomic Sci.">
        <title>Complete genome sequence of Anaerococcus prevotii type strain (PC1).</title>
        <authorList>
            <person name="Labutti K."/>
            <person name="Pukall R."/>
            <person name="Steenblock K."/>
            <person name="Glavina Del Rio T."/>
            <person name="Tice H."/>
            <person name="Copeland A."/>
            <person name="Cheng J.F."/>
            <person name="Lucas S."/>
            <person name="Chen F."/>
            <person name="Nolan M."/>
            <person name="Bruce D."/>
            <person name="Goodwin L."/>
            <person name="Pitluck S."/>
            <person name="Ivanova N."/>
            <person name="Mavromatis K."/>
            <person name="Ovchinnikova G."/>
            <person name="Pati A."/>
            <person name="Chen A."/>
            <person name="Palaniappan K."/>
            <person name="Land M."/>
            <person name="Hauser L."/>
            <person name="Chang Y.J."/>
            <person name="Jeffries C.D."/>
            <person name="Chain P."/>
            <person name="Saunders E."/>
            <person name="Brettin T."/>
            <person name="Detter J.C."/>
            <person name="Han C."/>
            <person name="Goker M."/>
            <person name="Bristow J."/>
            <person name="Eisen J.A."/>
            <person name="Markowitz V."/>
            <person name="Hugenholtz P."/>
            <person name="Kyrpides N.C."/>
            <person name="Klenk H.P."/>
            <person name="Lapidus A."/>
        </authorList>
    </citation>
    <scope>NUCLEOTIDE SEQUENCE [LARGE SCALE GENOMIC DNA]</scope>
    <source>
        <strain evidence="9">ATCC 9321 / DSM 20548 / JCM 6508 / NCTC 11806 / PC1</strain>
    </source>
</reference>
<comment type="pathway">
    <text evidence="1">Biopolymer metabolism; poly-(R)-3-hydroxybutanoate biosynthesis.</text>
</comment>
<dbReference type="InterPro" id="IPR029058">
    <property type="entry name" value="AB_hydrolase_fold"/>
</dbReference>
<dbReference type="InterPro" id="IPR010125">
    <property type="entry name" value="PHA_synth_III_C"/>
</dbReference>
<dbReference type="SUPFAM" id="SSF53474">
    <property type="entry name" value="alpha/beta-Hydrolases"/>
    <property type="match status" value="1"/>
</dbReference>
<accession>C7RFA5</accession>
<dbReference type="AlphaFoldDB" id="C7RFA5"/>
<keyword evidence="9" id="KW-1185">Reference proteome</keyword>
<keyword evidence="5" id="KW-0012">Acyltransferase</keyword>
<dbReference type="Proteomes" id="UP000002294">
    <property type="component" value="Chromosome"/>
</dbReference>
<name>C7RFA5_ANAPD</name>
<dbReference type="RefSeq" id="WP_012803585.1">
    <property type="nucleotide sequence ID" value="NC_013171.1"/>
</dbReference>
<dbReference type="InterPro" id="IPR051321">
    <property type="entry name" value="PHA/PHB_synthase"/>
</dbReference>
<evidence type="ECO:0000256" key="4">
    <source>
        <dbReference type="ARBA" id="ARBA00022752"/>
    </source>
</evidence>
<dbReference type="UniPathway" id="UPA00917"/>
<dbReference type="eggNOG" id="COG3243">
    <property type="taxonomic scope" value="Bacteria"/>
</dbReference>
<keyword evidence="4" id="KW-0583">PHB biosynthesis</keyword>